<dbReference type="InterPro" id="IPR007436">
    <property type="entry name" value="DUF485"/>
</dbReference>
<dbReference type="PANTHER" id="PTHR38441:SF1">
    <property type="entry name" value="MEMBRANE PROTEIN"/>
    <property type="match status" value="1"/>
</dbReference>
<dbReference type="RefSeq" id="WP_310910264.1">
    <property type="nucleotide sequence ID" value="NZ_JAVLVT010000001.1"/>
</dbReference>
<proteinExistence type="predicted"/>
<comment type="caution">
    <text evidence="2">The sequence shown here is derived from an EMBL/GenBank/DDBJ whole genome shotgun (WGS) entry which is preliminary data.</text>
</comment>
<evidence type="ECO:0000256" key="1">
    <source>
        <dbReference type="SAM" id="Phobius"/>
    </source>
</evidence>
<keyword evidence="1" id="KW-1133">Transmembrane helix</keyword>
<name>A0ABU2H0C1_9ACTN</name>
<dbReference type="EMBL" id="JAVLVT010000001">
    <property type="protein sequence ID" value="MDS1268747.1"/>
    <property type="molecule type" value="Genomic_DNA"/>
</dbReference>
<dbReference type="Pfam" id="PF04341">
    <property type="entry name" value="DUF485"/>
    <property type="match status" value="1"/>
</dbReference>
<protein>
    <submittedName>
        <fullName evidence="2">DUF485 domain-containing protein</fullName>
    </submittedName>
</protein>
<evidence type="ECO:0000313" key="3">
    <source>
        <dbReference type="Proteomes" id="UP001250214"/>
    </source>
</evidence>
<sequence length="151" mass="16901">MVEHVGYTTSEQAEPHRHADSWTAGQRWDARELSTLVVSHGLGTVRVHGDPRFVLLRRRFRTRMVLLLSGVLAWYLGYIGLTAFARDLLIIDVYGSVNIAMVLGLGQFASTFLLAWMFGRFASRTMDPIAAELRRELGSRNTPGTPGQVSR</sequence>
<accession>A0ABU2H0C1</accession>
<gene>
    <name evidence="2" type="ORF">RIF23_00395</name>
</gene>
<keyword evidence="3" id="KW-1185">Reference proteome</keyword>
<keyword evidence="1" id="KW-0472">Membrane</keyword>
<dbReference type="PANTHER" id="PTHR38441">
    <property type="entry name" value="INTEGRAL MEMBRANE PROTEIN-RELATED"/>
    <property type="match status" value="1"/>
</dbReference>
<evidence type="ECO:0000313" key="2">
    <source>
        <dbReference type="EMBL" id="MDS1268747.1"/>
    </source>
</evidence>
<reference evidence="3" key="1">
    <citation type="submission" date="2023-07" db="EMBL/GenBank/DDBJ databases">
        <title>Novel species in the genus Lipingzhangella isolated from Sambhar Salt Lake.</title>
        <authorList>
            <person name="Jiya N."/>
            <person name="Kajale S."/>
            <person name="Sharma A."/>
        </authorList>
    </citation>
    <scope>NUCLEOTIDE SEQUENCE [LARGE SCALE GENOMIC DNA]</scope>
    <source>
        <strain evidence="3">LS1_29</strain>
    </source>
</reference>
<feature type="transmembrane region" description="Helical" evidence="1">
    <location>
        <begin position="97"/>
        <end position="118"/>
    </location>
</feature>
<feature type="transmembrane region" description="Helical" evidence="1">
    <location>
        <begin position="65"/>
        <end position="85"/>
    </location>
</feature>
<keyword evidence="1" id="KW-0812">Transmembrane</keyword>
<dbReference type="Proteomes" id="UP001250214">
    <property type="component" value="Unassembled WGS sequence"/>
</dbReference>
<organism evidence="2 3">
    <name type="scientific">Lipingzhangella rawalii</name>
    <dbReference type="NCBI Taxonomy" id="2055835"/>
    <lineage>
        <taxon>Bacteria</taxon>
        <taxon>Bacillati</taxon>
        <taxon>Actinomycetota</taxon>
        <taxon>Actinomycetes</taxon>
        <taxon>Streptosporangiales</taxon>
        <taxon>Nocardiopsidaceae</taxon>
        <taxon>Lipingzhangella</taxon>
    </lineage>
</organism>